<dbReference type="GO" id="GO:0005829">
    <property type="term" value="C:cytosol"/>
    <property type="evidence" value="ECO:0007669"/>
    <property type="project" value="TreeGrafter"/>
</dbReference>
<gene>
    <name evidence="4" type="ordered locus">RLO149_c008890</name>
</gene>
<dbReference type="SUPFAM" id="SSF102405">
    <property type="entry name" value="MCP/YpsA-like"/>
    <property type="match status" value="1"/>
</dbReference>
<dbReference type="AlphaFoldDB" id="F7Z9V5"/>
<comment type="catalytic activity">
    <reaction evidence="1">
        <text>AMP + H2O = D-ribose 5-phosphate + adenine</text>
        <dbReference type="Rhea" id="RHEA:20129"/>
        <dbReference type="ChEBI" id="CHEBI:15377"/>
        <dbReference type="ChEBI" id="CHEBI:16708"/>
        <dbReference type="ChEBI" id="CHEBI:78346"/>
        <dbReference type="ChEBI" id="CHEBI:456215"/>
        <dbReference type="EC" id="3.2.2.4"/>
    </reaction>
</comment>
<dbReference type="GO" id="GO:0008714">
    <property type="term" value="F:AMP nucleosidase activity"/>
    <property type="evidence" value="ECO:0007669"/>
    <property type="project" value="UniProtKB-EC"/>
</dbReference>
<evidence type="ECO:0000256" key="1">
    <source>
        <dbReference type="ARBA" id="ARBA00000274"/>
    </source>
</evidence>
<dbReference type="Pfam" id="PF03641">
    <property type="entry name" value="Lysine_decarbox"/>
    <property type="match status" value="1"/>
</dbReference>
<evidence type="ECO:0000256" key="3">
    <source>
        <dbReference type="RuleBase" id="RU363015"/>
    </source>
</evidence>
<evidence type="ECO:0000256" key="2">
    <source>
        <dbReference type="ARBA" id="ARBA00006763"/>
    </source>
</evidence>
<dbReference type="HOGENOM" id="CLU_058336_4_2_5"/>
<accession>F7Z9V5</accession>
<reference evidence="4 5" key="1">
    <citation type="journal article" date="2011" name="BMC Genomics">
        <title>Comparative genome analysis and genome-guided physiological analysis of Roseobacter litoralis.</title>
        <authorList>
            <person name="Kalhoefer D."/>
            <person name="Thole S."/>
            <person name="Voget S."/>
            <person name="Lehmann R."/>
            <person name="Liesegang H."/>
            <person name="Wollher A."/>
            <person name="Daniel R."/>
            <person name="Simon M."/>
            <person name="Brinkhoff T."/>
        </authorList>
    </citation>
    <scope>NUCLEOTIDE SEQUENCE [LARGE SCALE GENOMIC DNA]</scope>
    <source>
        <strain evidence="5">ATCC 49566 / DSM 6996 / JCM 21268 / NBRC 15278 / OCh 149</strain>
    </source>
</reference>
<dbReference type="PANTHER" id="PTHR31223:SF70">
    <property type="entry name" value="LOG FAMILY PROTEIN YJL055W"/>
    <property type="match status" value="1"/>
</dbReference>
<dbReference type="EC" id="3.2.2.n1" evidence="3"/>
<name>F7Z9V5_ROSLO</name>
<proteinExistence type="inferred from homology"/>
<protein>
    <recommendedName>
        <fullName evidence="3">Cytokinin riboside 5'-monophosphate phosphoribohydrolase</fullName>
        <ecNumber evidence="3">3.2.2.n1</ecNumber>
    </recommendedName>
</protein>
<dbReference type="OrthoDB" id="9801098at2"/>
<dbReference type="NCBIfam" id="TIGR00730">
    <property type="entry name" value="Rossman fold protein, TIGR00730 family"/>
    <property type="match status" value="1"/>
</dbReference>
<dbReference type="RefSeq" id="WP_013960854.1">
    <property type="nucleotide sequence ID" value="NC_015730.1"/>
</dbReference>
<evidence type="ECO:0000313" key="4">
    <source>
        <dbReference type="EMBL" id="AEI92914.1"/>
    </source>
</evidence>
<keyword evidence="5" id="KW-1185">Reference proteome</keyword>
<comment type="similarity">
    <text evidence="2 3">Belongs to the LOG family.</text>
</comment>
<dbReference type="EMBL" id="CP002623">
    <property type="protein sequence ID" value="AEI92914.1"/>
    <property type="molecule type" value="Genomic_DNA"/>
</dbReference>
<dbReference type="InterPro" id="IPR005269">
    <property type="entry name" value="LOG"/>
</dbReference>
<dbReference type="InterPro" id="IPR031100">
    <property type="entry name" value="LOG_fam"/>
</dbReference>
<sequence>MGCSINSVGVFCGSASGVGDVFASQAGSLGAHLGHQQLSLVYGGGRVGLMGAVADGCLSHGGQVTGVMPRALVDKEIAHPHLTQLIIVSDMHERKAKMATMADAFIVLPGGTGTMEEFFEQWTWGQIGYHRKPIALLNVVGFFDPLLTMIDQMVAQGFLSAQYRDMLLCASDIKTILSKLSEYEHPPEKGYDGNPP</sequence>
<keyword evidence="3" id="KW-0203">Cytokinin biosynthesis</keyword>
<keyword evidence="3" id="KW-0378">Hydrolase</keyword>
<dbReference type="Gene3D" id="3.40.50.450">
    <property type="match status" value="1"/>
</dbReference>
<evidence type="ECO:0000313" key="5">
    <source>
        <dbReference type="Proteomes" id="UP000001353"/>
    </source>
</evidence>
<dbReference type="STRING" id="391595.RLO149_c008890"/>
<dbReference type="GO" id="GO:0009691">
    <property type="term" value="P:cytokinin biosynthetic process"/>
    <property type="evidence" value="ECO:0007669"/>
    <property type="project" value="UniProtKB-UniRule"/>
</dbReference>
<dbReference type="eggNOG" id="COG1611">
    <property type="taxonomic scope" value="Bacteria"/>
</dbReference>
<dbReference type="PANTHER" id="PTHR31223">
    <property type="entry name" value="LOG FAMILY PROTEIN YJL055W"/>
    <property type="match status" value="1"/>
</dbReference>
<dbReference type="Proteomes" id="UP000001353">
    <property type="component" value="Chromosome"/>
</dbReference>
<organism evidence="4 5">
    <name type="scientific">Roseobacter litoralis (strain ATCC 49566 / DSM 6996 / JCM 21268 / NBRC 15278 / OCh 149)</name>
    <dbReference type="NCBI Taxonomy" id="391595"/>
    <lineage>
        <taxon>Bacteria</taxon>
        <taxon>Pseudomonadati</taxon>
        <taxon>Pseudomonadota</taxon>
        <taxon>Alphaproteobacteria</taxon>
        <taxon>Rhodobacterales</taxon>
        <taxon>Roseobacteraceae</taxon>
        <taxon>Roseobacter</taxon>
    </lineage>
</organism>
<dbReference type="KEGG" id="rli:RLO149_c008890"/>